<organism evidence="21 22">
    <name type="scientific">Sinanodonta woodiana</name>
    <name type="common">Chinese pond mussel</name>
    <name type="synonym">Anodonta woodiana</name>
    <dbReference type="NCBI Taxonomy" id="1069815"/>
    <lineage>
        <taxon>Eukaryota</taxon>
        <taxon>Metazoa</taxon>
        <taxon>Spiralia</taxon>
        <taxon>Lophotrochozoa</taxon>
        <taxon>Mollusca</taxon>
        <taxon>Bivalvia</taxon>
        <taxon>Autobranchia</taxon>
        <taxon>Heteroconchia</taxon>
        <taxon>Palaeoheterodonta</taxon>
        <taxon>Unionida</taxon>
        <taxon>Unionoidea</taxon>
        <taxon>Unionidae</taxon>
        <taxon>Unioninae</taxon>
        <taxon>Sinanodonta</taxon>
    </lineage>
</organism>
<dbReference type="SUPFAM" id="SSF52374">
    <property type="entry name" value="Nucleotidylyl transferase"/>
    <property type="match status" value="1"/>
</dbReference>
<protein>
    <recommendedName>
        <fullName evidence="13">Valine--tRNA ligase</fullName>
        <ecNumber evidence="4">6.1.1.9</ecNumber>
    </recommendedName>
    <alternativeName>
        <fullName evidence="15">Valine--tRNA ligase, mitochondrial</fullName>
    </alternativeName>
    <alternativeName>
        <fullName evidence="14">Valyl-tRNA synthetase</fullName>
    </alternativeName>
</protein>
<dbReference type="PANTHER" id="PTHR11946">
    <property type="entry name" value="VALYL-TRNA SYNTHETASES"/>
    <property type="match status" value="1"/>
</dbReference>
<comment type="similarity">
    <text evidence="3 18">Belongs to the class-I aminoacyl-tRNA synthetase family.</text>
</comment>
<dbReference type="Gene3D" id="3.90.740.10">
    <property type="entry name" value="Valyl/Leucyl/Isoleucyl-tRNA synthetase, editing domain"/>
    <property type="match status" value="1"/>
</dbReference>
<evidence type="ECO:0000256" key="1">
    <source>
        <dbReference type="ARBA" id="ARBA00004173"/>
    </source>
</evidence>
<dbReference type="GO" id="GO:0006412">
    <property type="term" value="P:translation"/>
    <property type="evidence" value="ECO:0007669"/>
    <property type="project" value="UniProtKB-KW"/>
</dbReference>
<evidence type="ECO:0000256" key="15">
    <source>
        <dbReference type="ARBA" id="ARBA00040837"/>
    </source>
</evidence>
<name>A0ABD3WEM1_SINWO</name>
<comment type="subcellular location">
    <subcellularLocation>
        <location evidence="2">Cytoplasm</location>
    </subcellularLocation>
    <subcellularLocation>
        <location evidence="1">Mitochondrion</location>
    </subcellularLocation>
</comment>
<dbReference type="HAMAP" id="MF_02004">
    <property type="entry name" value="Val_tRNA_synth_type1"/>
    <property type="match status" value="1"/>
</dbReference>
<evidence type="ECO:0000256" key="6">
    <source>
        <dbReference type="ARBA" id="ARBA00022598"/>
    </source>
</evidence>
<dbReference type="InterPro" id="IPR002303">
    <property type="entry name" value="Valyl-tRNA_ligase"/>
</dbReference>
<dbReference type="InterPro" id="IPR009080">
    <property type="entry name" value="tRNAsynth_Ia_anticodon-bd"/>
</dbReference>
<dbReference type="InterPro" id="IPR002300">
    <property type="entry name" value="aa-tRNA-synth_Ia"/>
</dbReference>
<evidence type="ECO:0000256" key="3">
    <source>
        <dbReference type="ARBA" id="ARBA00005594"/>
    </source>
</evidence>
<keyword evidence="11" id="KW-0496">Mitochondrion</keyword>
<dbReference type="GO" id="GO:0005524">
    <property type="term" value="F:ATP binding"/>
    <property type="evidence" value="ECO:0007669"/>
    <property type="project" value="UniProtKB-KW"/>
</dbReference>
<dbReference type="FunFam" id="1.10.730.10:FF:000009">
    <property type="entry name" value="Valine--tRNA ligase, mitochondrial"/>
    <property type="match status" value="1"/>
</dbReference>
<dbReference type="Pfam" id="PF00133">
    <property type="entry name" value="tRNA-synt_1"/>
    <property type="match status" value="1"/>
</dbReference>
<evidence type="ECO:0000259" key="20">
    <source>
        <dbReference type="Pfam" id="PF08264"/>
    </source>
</evidence>
<dbReference type="FunFam" id="3.40.50.620:FF:000078">
    <property type="entry name" value="Valine--tRNA ligase, mitochondrial"/>
    <property type="match status" value="1"/>
</dbReference>
<sequence>MATTWCSVRWICQNFGVKLHKWPKHSDRIQWMHLSSRTSSEAASVKKKSKVYETVTYDYPTSNGEKKDISSPLPPTYSPQFVEAAWYDWWVKQGYFSPEYHAKISNRESKDGKPFVICLPPPNVTGSLHLGHALTNSIQDAIVRWTRMRGYVPVLWIPGCDHAGIATQVVVEKKLWQERKVTRHQLGREEFVKEVWKWKLEKGNQIYLQMKQLGSSLDWQREAFTMDEKLSRAVVEAFVRLHDQGLIYRSSRLVNWSCYLKSTISDIEVEKIPISGRCKLEVPGYSSPVEFGTLTSFAYRVKGTEEEIIVCTTRPETMLGDVAVAVHPDDSRYKQLHGKMLLHPFEDRELPVICDTAVDMTFGSGAVKITPAHDQIDYDIAIRHNLPVINILDDNGHMINVCEKFKGQKRFEVRTRLVQNLKEMGLFRGSKSHEMVLPVCSRSKDIVESRLKEQWYVDCTETAQKALQAVESGELILDPEWYAKIWLEWLKNIKDWCISRQLWWGHQIPVYFARNTAQSDSAGIWVSGRNKKEALEKAVARLRISPDQICMTQDEDVLDTWFSSALFPFSALGWPEMTDDFQKYYPTSLLETGSDIIFFWVARMVMLGQTLTGKLPFSQVLFHGILRDAHGRKMSKSLGNVVDPMDVIHGISLEDLQKKLHSGNLDEAEIKKAKEGQRHDFPDGIPECGADALRFTLCSYDFKGAEINMDINQVQSNRHFCNKIWQGYNFVASKLEGFTPLPTFMPCGSETPVDCWILSRLSHMIESCDQYFRSHDLHLVTKALRSFWIGEFCDVYVECIKPVFLSEREEMKNSTREILHFCVDTYLRALSPFMPFLSEELFQRLTPRGDKWPESICVSSYPDPQKYIWNDSDIDLEVSLVKEICTGALSIMEDYQLKKNTADVFVCVSDKKWLQILPKYIDSLQILSRAKSVTVCQGMDTIHDGVAINIVRPEIQVQIALKGLVDPQKELEKFHKKLQKEEEGLITLVKKTTTKKFQEHTVPEIQESHFQKISQKKEDIQRIMGLIEIMKKLN</sequence>
<feature type="domain" description="Methionyl/Valyl/Leucyl/Isoleucyl-tRNA synthetase anticodon-binding" evidence="20">
    <location>
        <begin position="754"/>
        <end position="902"/>
    </location>
</feature>
<evidence type="ECO:0000256" key="13">
    <source>
        <dbReference type="ARBA" id="ARBA00024407"/>
    </source>
</evidence>
<evidence type="ECO:0000313" key="21">
    <source>
        <dbReference type="EMBL" id="KAL3872384.1"/>
    </source>
</evidence>
<evidence type="ECO:0000256" key="10">
    <source>
        <dbReference type="ARBA" id="ARBA00022946"/>
    </source>
</evidence>
<dbReference type="PANTHER" id="PTHR11946:SF71">
    <property type="entry name" value="VALINE--TRNA LIGASE, MITOCHONDRIAL"/>
    <property type="match status" value="1"/>
</dbReference>
<dbReference type="InterPro" id="IPR033705">
    <property type="entry name" value="Anticodon_Ia_Val"/>
</dbReference>
<evidence type="ECO:0000256" key="17">
    <source>
        <dbReference type="ARBA" id="ARBA00047552"/>
    </source>
</evidence>
<dbReference type="FunFam" id="3.90.740.10:FF:000005">
    <property type="entry name" value="Valine--tRNA ligase, mitochondrial"/>
    <property type="match status" value="1"/>
</dbReference>
<keyword evidence="12 18" id="KW-0030">Aminoacyl-tRNA synthetase</keyword>
<dbReference type="PRINTS" id="PR00986">
    <property type="entry name" value="TRNASYNTHVAL"/>
</dbReference>
<dbReference type="NCBIfam" id="TIGR00422">
    <property type="entry name" value="valS"/>
    <property type="match status" value="1"/>
</dbReference>
<dbReference type="InterPro" id="IPR013155">
    <property type="entry name" value="M/V/L/I-tRNA-synth_anticd-bd"/>
</dbReference>
<comment type="caution">
    <text evidence="21">The sequence shown here is derived from an EMBL/GenBank/DDBJ whole genome shotgun (WGS) entry which is preliminary data.</text>
</comment>
<keyword evidence="7 18" id="KW-0547">Nucleotide-binding</keyword>
<keyword evidence="6 18" id="KW-0436">Ligase</keyword>
<keyword evidence="10" id="KW-0809">Transit peptide</keyword>
<evidence type="ECO:0000256" key="5">
    <source>
        <dbReference type="ARBA" id="ARBA00022490"/>
    </source>
</evidence>
<dbReference type="Pfam" id="PF08264">
    <property type="entry name" value="Anticodon_1"/>
    <property type="match status" value="1"/>
</dbReference>
<accession>A0ABD3WEM1</accession>
<dbReference type="GO" id="GO:0005739">
    <property type="term" value="C:mitochondrion"/>
    <property type="evidence" value="ECO:0007669"/>
    <property type="project" value="UniProtKB-SubCell"/>
</dbReference>
<dbReference type="NCBIfam" id="NF004349">
    <property type="entry name" value="PRK05729.1"/>
    <property type="match status" value="1"/>
</dbReference>
<comment type="function">
    <text evidence="16">Catalyzes the attachment of valine to tRNA(Val) in a two-step reaction: valine is first activated by ATP to form Val-AMP and then transferred to the acceptor end of tRNA(Val).</text>
</comment>
<dbReference type="InterPro" id="IPR037118">
    <property type="entry name" value="Val-tRNA_synth_C_sf"/>
</dbReference>
<feature type="domain" description="Aminoacyl-tRNA synthetase class Ia" evidence="19">
    <location>
        <begin position="86"/>
        <end position="709"/>
    </location>
</feature>
<evidence type="ECO:0000256" key="8">
    <source>
        <dbReference type="ARBA" id="ARBA00022840"/>
    </source>
</evidence>
<dbReference type="EC" id="6.1.1.9" evidence="4"/>
<evidence type="ECO:0000256" key="9">
    <source>
        <dbReference type="ARBA" id="ARBA00022917"/>
    </source>
</evidence>
<dbReference type="Gene3D" id="1.10.730.10">
    <property type="entry name" value="Isoleucyl-tRNA Synthetase, Domain 1"/>
    <property type="match status" value="1"/>
</dbReference>
<evidence type="ECO:0000256" key="11">
    <source>
        <dbReference type="ARBA" id="ARBA00023128"/>
    </source>
</evidence>
<evidence type="ECO:0000313" key="22">
    <source>
        <dbReference type="Proteomes" id="UP001634394"/>
    </source>
</evidence>
<dbReference type="SUPFAM" id="SSF47323">
    <property type="entry name" value="Anticodon-binding domain of a subclass of class I aminoacyl-tRNA synthetases"/>
    <property type="match status" value="1"/>
</dbReference>
<reference evidence="21 22" key="1">
    <citation type="submission" date="2024-11" db="EMBL/GenBank/DDBJ databases">
        <title>Chromosome-level genome assembly of the freshwater bivalve Anodonta woodiana.</title>
        <authorList>
            <person name="Chen X."/>
        </authorList>
    </citation>
    <scope>NUCLEOTIDE SEQUENCE [LARGE SCALE GENOMIC DNA]</scope>
    <source>
        <strain evidence="21">MN2024</strain>
        <tissue evidence="21">Gills</tissue>
    </source>
</reference>
<evidence type="ECO:0000256" key="16">
    <source>
        <dbReference type="ARBA" id="ARBA00043854"/>
    </source>
</evidence>
<dbReference type="CDD" id="cd00817">
    <property type="entry name" value="ValRS_core"/>
    <property type="match status" value="1"/>
</dbReference>
<evidence type="ECO:0000256" key="12">
    <source>
        <dbReference type="ARBA" id="ARBA00023146"/>
    </source>
</evidence>
<dbReference type="InterPro" id="IPR014729">
    <property type="entry name" value="Rossmann-like_a/b/a_fold"/>
</dbReference>
<dbReference type="Proteomes" id="UP001634394">
    <property type="component" value="Unassembled WGS sequence"/>
</dbReference>
<dbReference type="InterPro" id="IPR001412">
    <property type="entry name" value="aa-tRNA-synth_I_CS"/>
</dbReference>
<keyword evidence="9 18" id="KW-0648">Protein biosynthesis</keyword>
<gene>
    <name evidence="21" type="ORF">ACJMK2_040313</name>
</gene>
<keyword evidence="8 18" id="KW-0067">ATP-binding</keyword>
<keyword evidence="5" id="KW-0963">Cytoplasm</keyword>
<dbReference type="Gene3D" id="1.10.287.380">
    <property type="entry name" value="Valyl-tRNA synthetase, C-terminal domain"/>
    <property type="match status" value="1"/>
</dbReference>
<evidence type="ECO:0000256" key="7">
    <source>
        <dbReference type="ARBA" id="ARBA00022741"/>
    </source>
</evidence>
<dbReference type="EMBL" id="JBJQND010000007">
    <property type="protein sequence ID" value="KAL3872384.1"/>
    <property type="molecule type" value="Genomic_DNA"/>
</dbReference>
<evidence type="ECO:0000256" key="14">
    <source>
        <dbReference type="ARBA" id="ARBA00029936"/>
    </source>
</evidence>
<evidence type="ECO:0000256" key="4">
    <source>
        <dbReference type="ARBA" id="ARBA00013169"/>
    </source>
</evidence>
<proteinExistence type="inferred from homology"/>
<dbReference type="InterPro" id="IPR009008">
    <property type="entry name" value="Val/Leu/Ile-tRNA-synth_edit"/>
</dbReference>
<evidence type="ECO:0000256" key="18">
    <source>
        <dbReference type="RuleBase" id="RU363035"/>
    </source>
</evidence>
<evidence type="ECO:0000256" key="2">
    <source>
        <dbReference type="ARBA" id="ARBA00004496"/>
    </source>
</evidence>
<dbReference type="AlphaFoldDB" id="A0ABD3WEM1"/>
<dbReference type="GO" id="GO:0004832">
    <property type="term" value="F:valine-tRNA ligase activity"/>
    <property type="evidence" value="ECO:0007669"/>
    <property type="project" value="UniProtKB-EC"/>
</dbReference>
<dbReference type="FunFam" id="3.40.50.620:FF:000020">
    <property type="entry name" value="Valine--tRNA ligase, mitochondrial"/>
    <property type="match status" value="1"/>
</dbReference>
<evidence type="ECO:0000259" key="19">
    <source>
        <dbReference type="Pfam" id="PF00133"/>
    </source>
</evidence>
<comment type="catalytic activity">
    <reaction evidence="17">
        <text>tRNA(Val) + L-valine + ATP = L-valyl-tRNA(Val) + AMP + diphosphate</text>
        <dbReference type="Rhea" id="RHEA:10704"/>
        <dbReference type="Rhea" id="RHEA-COMP:9672"/>
        <dbReference type="Rhea" id="RHEA-COMP:9708"/>
        <dbReference type="ChEBI" id="CHEBI:30616"/>
        <dbReference type="ChEBI" id="CHEBI:33019"/>
        <dbReference type="ChEBI" id="CHEBI:57762"/>
        <dbReference type="ChEBI" id="CHEBI:78442"/>
        <dbReference type="ChEBI" id="CHEBI:78537"/>
        <dbReference type="ChEBI" id="CHEBI:456215"/>
        <dbReference type="EC" id="6.1.1.9"/>
    </reaction>
</comment>
<dbReference type="CDD" id="cd07962">
    <property type="entry name" value="Anticodon_Ia_Val"/>
    <property type="match status" value="1"/>
</dbReference>
<dbReference type="PROSITE" id="PS00178">
    <property type="entry name" value="AA_TRNA_LIGASE_I"/>
    <property type="match status" value="1"/>
</dbReference>
<keyword evidence="22" id="KW-1185">Reference proteome</keyword>
<dbReference type="SUPFAM" id="SSF50677">
    <property type="entry name" value="ValRS/IleRS/LeuRS editing domain"/>
    <property type="match status" value="1"/>
</dbReference>
<dbReference type="Gene3D" id="3.40.50.620">
    <property type="entry name" value="HUPs"/>
    <property type="match status" value="2"/>
</dbReference>